<keyword evidence="3" id="KW-1185">Reference proteome</keyword>
<name>A0A8C0BKT7_9AVES</name>
<dbReference type="Proteomes" id="UP000694555">
    <property type="component" value="Unplaced"/>
</dbReference>
<reference evidence="2" key="1">
    <citation type="submission" date="2025-08" db="UniProtKB">
        <authorList>
            <consortium name="Ensembl"/>
        </authorList>
    </citation>
    <scope>IDENTIFICATION</scope>
</reference>
<proteinExistence type="predicted"/>
<feature type="chain" id="PRO_5034419358" evidence="1">
    <location>
        <begin position="21"/>
        <end position="117"/>
    </location>
</feature>
<evidence type="ECO:0000256" key="1">
    <source>
        <dbReference type="SAM" id="SignalP"/>
    </source>
</evidence>
<accession>A0A8C0BKT7</accession>
<reference evidence="2" key="2">
    <citation type="submission" date="2025-09" db="UniProtKB">
        <authorList>
            <consortium name="Ensembl"/>
        </authorList>
    </citation>
    <scope>IDENTIFICATION</scope>
</reference>
<keyword evidence="1" id="KW-0732">Signal</keyword>
<sequence>MHIPPRLIIFFLAVVWVVHLSGPIALWQVTDLQFITCETDVAAVTNSRTRSLPFPSQKDQQGESRVTYTILHNQLLAGLVHPSDPIMTRCSQFCNKDGQSKLTMSYHPSNLSKPLCN</sequence>
<organism evidence="2 3">
    <name type="scientific">Buteo japonicus</name>
    <dbReference type="NCBI Taxonomy" id="224669"/>
    <lineage>
        <taxon>Eukaryota</taxon>
        <taxon>Metazoa</taxon>
        <taxon>Chordata</taxon>
        <taxon>Craniata</taxon>
        <taxon>Vertebrata</taxon>
        <taxon>Euteleostomi</taxon>
        <taxon>Archelosauria</taxon>
        <taxon>Archosauria</taxon>
        <taxon>Dinosauria</taxon>
        <taxon>Saurischia</taxon>
        <taxon>Theropoda</taxon>
        <taxon>Coelurosauria</taxon>
        <taxon>Aves</taxon>
        <taxon>Neognathae</taxon>
        <taxon>Neoaves</taxon>
        <taxon>Telluraves</taxon>
        <taxon>Accipitrimorphae</taxon>
        <taxon>Accipitriformes</taxon>
        <taxon>Accipitridae</taxon>
        <taxon>Accipitrinae</taxon>
        <taxon>Buteo</taxon>
    </lineage>
</organism>
<feature type="signal peptide" evidence="1">
    <location>
        <begin position="1"/>
        <end position="20"/>
    </location>
</feature>
<dbReference type="AlphaFoldDB" id="A0A8C0BKT7"/>
<evidence type="ECO:0000313" key="2">
    <source>
        <dbReference type="Ensembl" id="ENSBJAP00000018608.1"/>
    </source>
</evidence>
<dbReference type="Ensembl" id="ENSBJAT00000019124.1">
    <property type="protein sequence ID" value="ENSBJAP00000018608.1"/>
    <property type="gene ID" value="ENSBJAG00000012262.1"/>
</dbReference>
<protein>
    <submittedName>
        <fullName evidence="2">Uncharacterized protein</fullName>
    </submittedName>
</protein>
<evidence type="ECO:0000313" key="3">
    <source>
        <dbReference type="Proteomes" id="UP000694555"/>
    </source>
</evidence>